<evidence type="ECO:0000256" key="2">
    <source>
        <dbReference type="ARBA" id="ARBA00022552"/>
    </source>
</evidence>
<organism evidence="7 8">
    <name type="scientific">gamma proteobacterium HTCC2207</name>
    <dbReference type="NCBI Taxonomy" id="314287"/>
    <lineage>
        <taxon>Bacteria</taxon>
        <taxon>Pseudomonadati</taxon>
        <taxon>Pseudomonadota</taxon>
        <taxon>Gammaproteobacteria</taxon>
        <taxon>Cellvibrionales</taxon>
        <taxon>Porticoccaceae</taxon>
        <taxon>SAR92 clade</taxon>
    </lineage>
</organism>
<dbReference type="PANTHER" id="PTHR31760:SF0">
    <property type="entry name" value="S-ADENOSYL-L-METHIONINE-DEPENDENT METHYLTRANSFERASES SUPERFAMILY PROTEIN"/>
    <property type="match status" value="1"/>
</dbReference>
<dbReference type="GO" id="GO:0005829">
    <property type="term" value="C:cytosol"/>
    <property type="evidence" value="ECO:0007669"/>
    <property type="project" value="TreeGrafter"/>
</dbReference>
<evidence type="ECO:0000256" key="4">
    <source>
        <dbReference type="ARBA" id="ARBA00022679"/>
    </source>
</evidence>
<dbReference type="HAMAP" id="MF_00074">
    <property type="entry name" value="16SrRNA_methyltr_G"/>
    <property type="match status" value="1"/>
</dbReference>
<reference evidence="7 8" key="1">
    <citation type="submission" date="2006-03" db="EMBL/GenBank/DDBJ databases">
        <authorList>
            <person name="Giovannoni S.J."/>
            <person name="Cho J.-C."/>
            <person name="Ferriera S."/>
            <person name="Johnson J."/>
            <person name="Kravitz S."/>
            <person name="Halpern A."/>
            <person name="Remington K."/>
            <person name="Beeson K."/>
            <person name="Tran B."/>
            <person name="Rogers Y.-H."/>
            <person name="Friedman R."/>
            <person name="Venter J.C."/>
        </authorList>
    </citation>
    <scope>NUCLEOTIDE SEQUENCE [LARGE SCALE GENOMIC DNA]</scope>
    <source>
        <strain evidence="7 8">HTCC2207</strain>
    </source>
</reference>
<dbReference type="Pfam" id="PF02527">
    <property type="entry name" value="GidB"/>
    <property type="match status" value="1"/>
</dbReference>
<keyword evidence="4 6" id="KW-0808">Transferase</keyword>
<feature type="binding site" evidence="6">
    <location>
        <position position="149"/>
    </location>
    <ligand>
        <name>S-adenosyl-L-methionine</name>
        <dbReference type="ChEBI" id="CHEBI:59789"/>
    </ligand>
</feature>
<comment type="caution">
    <text evidence="6">Lacks conserved residue(s) required for the propagation of feature annotation.</text>
</comment>
<dbReference type="Proteomes" id="UP000005555">
    <property type="component" value="Unassembled WGS sequence"/>
</dbReference>
<dbReference type="HOGENOM" id="CLU_065341_2_0_6"/>
<feature type="binding site" evidence="6">
    <location>
        <begin position="134"/>
        <end position="135"/>
    </location>
    <ligand>
        <name>S-adenosyl-L-methionine</name>
        <dbReference type="ChEBI" id="CHEBI:59789"/>
    </ligand>
</feature>
<protein>
    <recommendedName>
        <fullName evidence="6">Ribosomal RNA small subunit methyltransferase G</fullName>
        <ecNumber evidence="6">2.1.1.170</ecNumber>
    </recommendedName>
    <alternativeName>
        <fullName evidence="6">16S rRNA 7-methylguanosine methyltransferase</fullName>
        <shortName evidence="6">16S rRNA m7G methyltransferase</shortName>
    </alternativeName>
</protein>
<gene>
    <name evidence="6" type="primary">rsmG</name>
    <name evidence="7" type="ORF">GB2207_08711</name>
</gene>
<dbReference type="OrthoDB" id="9808773at2"/>
<evidence type="ECO:0000256" key="6">
    <source>
        <dbReference type="HAMAP-Rule" id="MF_00074"/>
    </source>
</evidence>
<dbReference type="EMBL" id="AAPI01000001">
    <property type="protein sequence ID" value="EAS47877.1"/>
    <property type="molecule type" value="Genomic_DNA"/>
</dbReference>
<evidence type="ECO:0000256" key="1">
    <source>
        <dbReference type="ARBA" id="ARBA00022490"/>
    </source>
</evidence>
<keyword evidence="5 6" id="KW-0949">S-adenosyl-L-methionine</keyword>
<dbReference type="InterPro" id="IPR003682">
    <property type="entry name" value="rRNA_ssu_MeTfrase_G"/>
</dbReference>
<comment type="catalytic activity">
    <reaction evidence="6">
        <text>guanosine(527) in 16S rRNA + S-adenosyl-L-methionine = N(7)-methylguanosine(527) in 16S rRNA + S-adenosyl-L-homocysteine</text>
        <dbReference type="Rhea" id="RHEA:42732"/>
        <dbReference type="Rhea" id="RHEA-COMP:10209"/>
        <dbReference type="Rhea" id="RHEA-COMP:10210"/>
        <dbReference type="ChEBI" id="CHEBI:57856"/>
        <dbReference type="ChEBI" id="CHEBI:59789"/>
        <dbReference type="ChEBI" id="CHEBI:74269"/>
        <dbReference type="ChEBI" id="CHEBI:74480"/>
        <dbReference type="EC" id="2.1.1.170"/>
    </reaction>
</comment>
<accession>Q1YV31</accession>
<evidence type="ECO:0000256" key="5">
    <source>
        <dbReference type="ARBA" id="ARBA00022691"/>
    </source>
</evidence>
<proteinExistence type="inferred from homology"/>
<comment type="similarity">
    <text evidence="6">Belongs to the methyltransferase superfamily. RNA methyltransferase RsmG family.</text>
</comment>
<comment type="subcellular location">
    <subcellularLocation>
        <location evidence="6">Cytoplasm</location>
    </subcellularLocation>
</comment>
<evidence type="ECO:0000313" key="8">
    <source>
        <dbReference type="Proteomes" id="UP000005555"/>
    </source>
</evidence>
<name>Q1YV31_9GAMM</name>
<dbReference type="AlphaFoldDB" id="Q1YV31"/>
<keyword evidence="8" id="KW-1185">Reference proteome</keyword>
<dbReference type="PANTHER" id="PTHR31760">
    <property type="entry name" value="S-ADENOSYL-L-METHIONINE-DEPENDENT METHYLTRANSFERASES SUPERFAMILY PROTEIN"/>
    <property type="match status" value="1"/>
</dbReference>
<sequence>MPLKLPVEPHLAPILEAGMQEIGVEYSAEQRDKLLAYLQLLITWNKAYNLTAIRDPGQMIRLHLLDSLAVLPHVVGKRLIDVGTGAGLPGIPLAIMCPDRDFTLLDSNGKKTRFLFQARCDLGLNNLREINARVEEHQPQVAYDAVLSRAFTSVAGMVDKCSHLLGPEAVFLAMKGKFPQSELSEVGKDYKVDASHTLQVPGVDGERHLIVISRDSTTPSTE</sequence>
<dbReference type="Gene3D" id="3.40.50.150">
    <property type="entry name" value="Vaccinia Virus protein VP39"/>
    <property type="match status" value="1"/>
</dbReference>
<dbReference type="PIRSF" id="PIRSF003078">
    <property type="entry name" value="GidB"/>
    <property type="match status" value="1"/>
</dbReference>
<dbReference type="eggNOG" id="COG0357">
    <property type="taxonomic scope" value="Bacteria"/>
</dbReference>
<evidence type="ECO:0000256" key="3">
    <source>
        <dbReference type="ARBA" id="ARBA00022603"/>
    </source>
</evidence>
<dbReference type="InterPro" id="IPR029063">
    <property type="entry name" value="SAM-dependent_MTases_sf"/>
</dbReference>
<dbReference type="STRING" id="314287.GB2207_08711"/>
<keyword evidence="1 6" id="KW-0963">Cytoplasm</keyword>
<comment type="function">
    <text evidence="6">Specifically methylates the N7 position of guanine in position 527 of 16S rRNA.</text>
</comment>
<feature type="binding site" evidence="6">
    <location>
        <position position="88"/>
    </location>
    <ligand>
        <name>S-adenosyl-L-methionine</name>
        <dbReference type="ChEBI" id="CHEBI:59789"/>
    </ligand>
</feature>
<keyword evidence="2 6" id="KW-0698">rRNA processing</keyword>
<keyword evidence="3 6" id="KW-0489">Methyltransferase</keyword>
<dbReference type="NCBIfam" id="TIGR00138">
    <property type="entry name" value="rsmG_gidB"/>
    <property type="match status" value="1"/>
</dbReference>
<dbReference type="SUPFAM" id="SSF53335">
    <property type="entry name" value="S-adenosyl-L-methionine-dependent methyltransferases"/>
    <property type="match status" value="1"/>
</dbReference>
<dbReference type="EC" id="2.1.1.170" evidence="6"/>
<comment type="caution">
    <text evidence="7">The sequence shown here is derived from an EMBL/GenBank/DDBJ whole genome shotgun (WGS) entry which is preliminary data.</text>
</comment>
<evidence type="ECO:0000313" key="7">
    <source>
        <dbReference type="EMBL" id="EAS47877.1"/>
    </source>
</evidence>
<feature type="binding site" evidence="6">
    <location>
        <position position="83"/>
    </location>
    <ligand>
        <name>S-adenosyl-L-methionine</name>
        <dbReference type="ChEBI" id="CHEBI:59789"/>
    </ligand>
</feature>
<dbReference type="GO" id="GO:0070043">
    <property type="term" value="F:rRNA (guanine-N7-)-methyltransferase activity"/>
    <property type="evidence" value="ECO:0007669"/>
    <property type="project" value="UniProtKB-UniRule"/>
</dbReference>